<feature type="compositionally biased region" description="Basic and acidic residues" evidence="1">
    <location>
        <begin position="48"/>
        <end position="73"/>
    </location>
</feature>
<name>A0A9X2GSQ4_9ACTN</name>
<dbReference type="RefSeq" id="WP_253754372.1">
    <property type="nucleotide sequence ID" value="NZ_BAABKA010000023.1"/>
</dbReference>
<evidence type="ECO:0000313" key="2">
    <source>
        <dbReference type="EMBL" id="MCP2363062.1"/>
    </source>
</evidence>
<gene>
    <name evidence="2" type="ORF">HD597_010082</name>
</gene>
<protein>
    <submittedName>
        <fullName evidence="2">TolA-binding protein</fullName>
    </submittedName>
</protein>
<sequence length="243" mass="25945">MADIITVPGAIIGYRRNGRPIRLQAGGSEGAPEPQPVGDGGDSGQGQDDNKPAKTEPAKTEPAKGDGDGDDKPLGTGGQKALESERAKAREAQKRVRELEKQVERFENADKSELEKVTSRAEKAEQRVQRFIDRTVQLEVRAAAADFADPSDAAAFLELGSYVDDDGEVDTDRIKADLADLLKRKPHLGKQAGRKGPKPDPSQGPRGDGVPDLAAQIAEAEKAGNHGLAIRLKRRQAALTTTT</sequence>
<organism evidence="2 3">
    <name type="scientific">Nonomuraea thailandensis</name>
    <dbReference type="NCBI Taxonomy" id="1188745"/>
    <lineage>
        <taxon>Bacteria</taxon>
        <taxon>Bacillati</taxon>
        <taxon>Actinomycetota</taxon>
        <taxon>Actinomycetes</taxon>
        <taxon>Streptosporangiales</taxon>
        <taxon>Streptosporangiaceae</taxon>
        <taxon>Nonomuraea</taxon>
    </lineage>
</organism>
<dbReference type="Proteomes" id="UP001139648">
    <property type="component" value="Unassembled WGS sequence"/>
</dbReference>
<comment type="caution">
    <text evidence="2">The sequence shown here is derived from an EMBL/GenBank/DDBJ whole genome shotgun (WGS) entry which is preliminary data.</text>
</comment>
<feature type="compositionally biased region" description="Basic and acidic residues" evidence="1">
    <location>
        <begin position="82"/>
        <end position="126"/>
    </location>
</feature>
<evidence type="ECO:0000313" key="3">
    <source>
        <dbReference type="Proteomes" id="UP001139648"/>
    </source>
</evidence>
<feature type="region of interest" description="Disordered" evidence="1">
    <location>
        <begin position="182"/>
        <end position="212"/>
    </location>
</feature>
<dbReference type="EMBL" id="JAMZEB010000002">
    <property type="protein sequence ID" value="MCP2363062.1"/>
    <property type="molecule type" value="Genomic_DNA"/>
</dbReference>
<keyword evidence="3" id="KW-1185">Reference proteome</keyword>
<dbReference type="AlphaFoldDB" id="A0A9X2GSQ4"/>
<feature type="region of interest" description="Disordered" evidence="1">
    <location>
        <begin position="13"/>
        <end position="126"/>
    </location>
</feature>
<evidence type="ECO:0000256" key="1">
    <source>
        <dbReference type="SAM" id="MobiDB-lite"/>
    </source>
</evidence>
<feature type="compositionally biased region" description="Basic residues" evidence="1">
    <location>
        <begin position="184"/>
        <end position="196"/>
    </location>
</feature>
<proteinExistence type="predicted"/>
<reference evidence="2" key="1">
    <citation type="submission" date="2022-06" db="EMBL/GenBank/DDBJ databases">
        <title>Sequencing the genomes of 1000 actinobacteria strains.</title>
        <authorList>
            <person name="Klenk H.-P."/>
        </authorList>
    </citation>
    <scope>NUCLEOTIDE SEQUENCE</scope>
    <source>
        <strain evidence="2">DSM 46694</strain>
    </source>
</reference>
<accession>A0A9X2GSQ4</accession>